<dbReference type="GO" id="GO:0005524">
    <property type="term" value="F:ATP binding"/>
    <property type="evidence" value="ECO:0007669"/>
    <property type="project" value="UniProtKB-KW"/>
</dbReference>
<dbReference type="PROSITE" id="PS50045">
    <property type="entry name" value="SIGMA54_INTERACT_4"/>
    <property type="match status" value="1"/>
</dbReference>
<dbReference type="Gene3D" id="1.10.10.60">
    <property type="entry name" value="Homeodomain-like"/>
    <property type="match status" value="1"/>
</dbReference>
<dbReference type="GO" id="GO:0003677">
    <property type="term" value="F:DNA binding"/>
    <property type="evidence" value="ECO:0007669"/>
    <property type="project" value="UniProtKB-KW"/>
</dbReference>
<reference evidence="10" key="1">
    <citation type="journal article" date="2014" name="Int. J. Syst. Evol. Microbiol.">
        <title>Complete genome sequence of Corynebacterium casei LMG S-19264T (=DSM 44701T), isolated from a smear-ripened cheese.</title>
        <authorList>
            <consortium name="US DOE Joint Genome Institute (JGI-PGF)"/>
            <person name="Walter F."/>
            <person name="Albersmeier A."/>
            <person name="Kalinowski J."/>
            <person name="Ruckert C."/>
        </authorList>
    </citation>
    <scope>NUCLEOTIDE SEQUENCE</scope>
    <source>
        <strain evidence="10">CGMCC 1.15447</strain>
    </source>
</reference>
<dbReference type="PROSITE" id="PS50110">
    <property type="entry name" value="RESPONSE_REGULATORY"/>
    <property type="match status" value="1"/>
</dbReference>
<evidence type="ECO:0000259" key="9">
    <source>
        <dbReference type="PROSITE" id="PS50110"/>
    </source>
</evidence>
<evidence type="ECO:0000256" key="2">
    <source>
        <dbReference type="ARBA" id="ARBA00022840"/>
    </source>
</evidence>
<keyword evidence="3" id="KW-0805">Transcription regulation</keyword>
<evidence type="ECO:0000256" key="4">
    <source>
        <dbReference type="ARBA" id="ARBA00023125"/>
    </source>
</evidence>
<dbReference type="PROSITE" id="PS00675">
    <property type="entry name" value="SIGMA54_INTERACT_1"/>
    <property type="match status" value="1"/>
</dbReference>
<dbReference type="SMART" id="SM00382">
    <property type="entry name" value="AAA"/>
    <property type="match status" value="1"/>
</dbReference>
<dbReference type="InterPro" id="IPR009057">
    <property type="entry name" value="Homeodomain-like_sf"/>
</dbReference>
<dbReference type="SUPFAM" id="SSF52540">
    <property type="entry name" value="P-loop containing nucleoside triphosphate hydrolases"/>
    <property type="match status" value="1"/>
</dbReference>
<dbReference type="PROSITE" id="PS00688">
    <property type="entry name" value="SIGMA54_INTERACT_3"/>
    <property type="match status" value="1"/>
</dbReference>
<dbReference type="SUPFAM" id="SSF52172">
    <property type="entry name" value="CheY-like"/>
    <property type="match status" value="1"/>
</dbReference>
<comment type="caution">
    <text evidence="10">The sequence shown here is derived from an EMBL/GenBank/DDBJ whole genome shotgun (WGS) entry which is preliminary data.</text>
</comment>
<dbReference type="InterPro" id="IPR003593">
    <property type="entry name" value="AAA+_ATPase"/>
</dbReference>
<protein>
    <submittedName>
        <fullName evidence="10">Acetoacetate metabolism regulatory protein AtoC</fullName>
    </submittedName>
</protein>
<dbReference type="Gene3D" id="1.10.8.60">
    <property type="match status" value="1"/>
</dbReference>
<dbReference type="InterPro" id="IPR027417">
    <property type="entry name" value="P-loop_NTPase"/>
</dbReference>
<keyword evidence="4" id="KW-0238">DNA-binding</keyword>
<sequence length="468" mass="52350">MVRIGLYSEDRKLQQVLTSALGKEFQVALEHEEGNIHAMIAAGDCDVVLLDLDSNDKTLKQRIAHCRKFAESQVPTVIIADDGMRTLAAELVRLGAFNYCRKPPSIRELKAMLLRAHERCSLKRELRTARERLEEASRCDQIIGSSPQMQQVYDLVRRVADLNASVLVTGESGTGKELIARAIHNLGSHANHPFVAVCCGAIPETLIEAELFGHEKGAFTGTVGSREGYLEQAGEGTLLLDEIGELSPATQVKLLRVLQQREFSRLGSNKLIPLRARLIFATHADLADLVAQGKFRLDLYYRINVIKVAAPPLQERVEDIPLIAMHFLRQYSEQYQKFVGDIQPSAMALLQAYSWPGNVRELENVIQRAIVVASGDTIRTEDLPLNIQSESVLNIDDFHPINSFERQLRDYKVKLAETAIRDNHGNKTLAARSLNISRAYLHRLIRLAEHSEPDEPASEQENLDLESA</sequence>
<dbReference type="Pfam" id="PF00158">
    <property type="entry name" value="Sigma54_activat"/>
    <property type="match status" value="1"/>
</dbReference>
<dbReference type="InterPro" id="IPR058031">
    <property type="entry name" value="AAA_lid_NorR"/>
</dbReference>
<keyword evidence="2" id="KW-0067">ATP-binding</keyword>
<keyword evidence="6" id="KW-0804">Transcription</keyword>
<dbReference type="Gene3D" id="3.40.50.300">
    <property type="entry name" value="P-loop containing nucleotide triphosphate hydrolases"/>
    <property type="match status" value="1"/>
</dbReference>
<evidence type="ECO:0000313" key="11">
    <source>
        <dbReference type="Proteomes" id="UP000648801"/>
    </source>
</evidence>
<feature type="modified residue" description="4-aspartylphosphate" evidence="7">
    <location>
        <position position="51"/>
    </location>
</feature>
<proteinExistence type="predicted"/>
<reference evidence="10" key="2">
    <citation type="submission" date="2020-09" db="EMBL/GenBank/DDBJ databases">
        <authorList>
            <person name="Sun Q."/>
            <person name="Zhou Y."/>
        </authorList>
    </citation>
    <scope>NUCLEOTIDE SEQUENCE</scope>
    <source>
        <strain evidence="10">CGMCC 1.15447</strain>
    </source>
</reference>
<dbReference type="FunFam" id="1.10.8.60:FF:000014">
    <property type="entry name" value="DNA-binding transcriptional regulator NtrC"/>
    <property type="match status" value="1"/>
</dbReference>
<dbReference type="Pfam" id="PF25601">
    <property type="entry name" value="AAA_lid_14"/>
    <property type="match status" value="1"/>
</dbReference>
<evidence type="ECO:0000256" key="6">
    <source>
        <dbReference type="ARBA" id="ARBA00023163"/>
    </source>
</evidence>
<dbReference type="CDD" id="cd00009">
    <property type="entry name" value="AAA"/>
    <property type="match status" value="1"/>
</dbReference>
<dbReference type="SUPFAM" id="SSF46689">
    <property type="entry name" value="Homeodomain-like"/>
    <property type="match status" value="1"/>
</dbReference>
<evidence type="ECO:0000256" key="7">
    <source>
        <dbReference type="PROSITE-ProRule" id="PRU00169"/>
    </source>
</evidence>
<dbReference type="InterPro" id="IPR025662">
    <property type="entry name" value="Sigma_54_int_dom_ATP-bd_1"/>
</dbReference>
<dbReference type="EMBL" id="BMJB01000001">
    <property type="protein sequence ID" value="GGA61321.1"/>
    <property type="molecule type" value="Genomic_DNA"/>
</dbReference>
<keyword evidence="11" id="KW-1185">Reference proteome</keyword>
<dbReference type="PANTHER" id="PTHR32071">
    <property type="entry name" value="TRANSCRIPTIONAL REGULATORY PROTEIN"/>
    <property type="match status" value="1"/>
</dbReference>
<name>A0A916W2C1_9BACT</name>
<feature type="domain" description="Sigma-54 factor interaction" evidence="8">
    <location>
        <begin position="142"/>
        <end position="371"/>
    </location>
</feature>
<evidence type="ECO:0000259" key="8">
    <source>
        <dbReference type="PROSITE" id="PS50045"/>
    </source>
</evidence>
<dbReference type="Gene3D" id="3.40.50.2300">
    <property type="match status" value="1"/>
</dbReference>
<dbReference type="AlphaFoldDB" id="A0A916W2C1"/>
<evidence type="ECO:0000256" key="1">
    <source>
        <dbReference type="ARBA" id="ARBA00022741"/>
    </source>
</evidence>
<dbReference type="InterPro" id="IPR011006">
    <property type="entry name" value="CheY-like_superfamily"/>
</dbReference>
<dbReference type="InterPro" id="IPR002078">
    <property type="entry name" value="Sigma_54_int"/>
</dbReference>
<evidence type="ECO:0000313" key="10">
    <source>
        <dbReference type="EMBL" id="GGA61321.1"/>
    </source>
</evidence>
<keyword evidence="7" id="KW-0597">Phosphoprotein</keyword>
<dbReference type="RefSeq" id="WP_188758257.1">
    <property type="nucleotide sequence ID" value="NZ_BMJB01000001.1"/>
</dbReference>
<keyword evidence="5" id="KW-0010">Activator</keyword>
<evidence type="ECO:0000256" key="5">
    <source>
        <dbReference type="ARBA" id="ARBA00023159"/>
    </source>
</evidence>
<keyword evidence="1" id="KW-0547">Nucleotide-binding</keyword>
<gene>
    <name evidence="10" type="ORF">GCM10011507_11000</name>
</gene>
<dbReference type="GO" id="GO:0000160">
    <property type="term" value="P:phosphorelay signal transduction system"/>
    <property type="evidence" value="ECO:0007669"/>
    <property type="project" value="InterPro"/>
</dbReference>
<dbReference type="InterPro" id="IPR001789">
    <property type="entry name" value="Sig_transdc_resp-reg_receiver"/>
</dbReference>
<accession>A0A916W2C1</accession>
<feature type="domain" description="Response regulatory" evidence="9">
    <location>
        <begin position="1"/>
        <end position="117"/>
    </location>
</feature>
<dbReference type="InterPro" id="IPR025944">
    <property type="entry name" value="Sigma_54_int_dom_CS"/>
</dbReference>
<organism evidence="10 11">
    <name type="scientific">Edaphobacter acidisoli</name>
    <dbReference type="NCBI Taxonomy" id="2040573"/>
    <lineage>
        <taxon>Bacteria</taxon>
        <taxon>Pseudomonadati</taxon>
        <taxon>Acidobacteriota</taxon>
        <taxon>Terriglobia</taxon>
        <taxon>Terriglobales</taxon>
        <taxon>Acidobacteriaceae</taxon>
        <taxon>Edaphobacter</taxon>
    </lineage>
</organism>
<dbReference type="Proteomes" id="UP000648801">
    <property type="component" value="Unassembled WGS sequence"/>
</dbReference>
<evidence type="ECO:0000256" key="3">
    <source>
        <dbReference type="ARBA" id="ARBA00023015"/>
    </source>
</evidence>
<dbReference type="FunFam" id="3.40.50.300:FF:000006">
    <property type="entry name" value="DNA-binding transcriptional regulator NtrC"/>
    <property type="match status" value="1"/>
</dbReference>
<dbReference type="GO" id="GO:0006355">
    <property type="term" value="P:regulation of DNA-templated transcription"/>
    <property type="evidence" value="ECO:0007669"/>
    <property type="project" value="InterPro"/>
</dbReference>